<dbReference type="GO" id="GO:0008270">
    <property type="term" value="F:zinc ion binding"/>
    <property type="evidence" value="ECO:0007669"/>
    <property type="project" value="UniProtKB-KW"/>
</dbReference>
<evidence type="ECO:0000256" key="2">
    <source>
        <dbReference type="ARBA" id="ARBA00022833"/>
    </source>
</evidence>
<evidence type="ECO:0000256" key="1">
    <source>
        <dbReference type="ARBA" id="ARBA00022771"/>
    </source>
</evidence>
<evidence type="ECO:0000313" key="5">
    <source>
        <dbReference type="EMBL" id="KAG2434612.1"/>
    </source>
</evidence>
<dbReference type="Pfam" id="PF23209">
    <property type="entry name" value="IDM1_C"/>
    <property type="match status" value="1"/>
</dbReference>
<proteinExistence type="predicted"/>
<protein>
    <recommendedName>
        <fullName evidence="4">N-acetyltransferase domain-containing protein</fullName>
    </recommendedName>
</protein>
<dbReference type="AlphaFoldDB" id="A0A835T027"/>
<dbReference type="Proteomes" id="UP000650467">
    <property type="component" value="Unassembled WGS sequence"/>
</dbReference>
<feature type="domain" description="N-acetyltransferase" evidence="4">
    <location>
        <begin position="268"/>
        <end position="414"/>
    </location>
</feature>
<feature type="region of interest" description="Disordered" evidence="3">
    <location>
        <begin position="20"/>
        <end position="44"/>
    </location>
</feature>
<reference evidence="5" key="1">
    <citation type="journal article" date="2020" name="bioRxiv">
        <title>Comparative genomics of Chlamydomonas.</title>
        <authorList>
            <person name="Craig R.J."/>
            <person name="Hasan A.R."/>
            <person name="Ness R.W."/>
            <person name="Keightley P.D."/>
        </authorList>
    </citation>
    <scope>NUCLEOTIDE SEQUENCE</scope>
    <source>
        <strain evidence="5">SAG 7.73</strain>
    </source>
</reference>
<dbReference type="CDD" id="cd15489">
    <property type="entry name" value="PHD_SF"/>
    <property type="match status" value="1"/>
</dbReference>
<dbReference type="Gene3D" id="3.30.40.10">
    <property type="entry name" value="Zinc/RING finger domain, C3HC4 (zinc finger)"/>
    <property type="match status" value="1"/>
</dbReference>
<keyword evidence="2" id="KW-0862">Zinc</keyword>
<sequence>MVGGGRAMLLASLTTSSASSASRSSSAVATPDAAPPPAVAGAPPAGAAAAAAAGAAAAGGGLGPGAGLFRGFNLPQISLMPPGRLPAASASAAAFAADQELAAELHDYHTAKHGGFPRACPRCKSNSFFERGPAPAASAGAASGAAARGVTAAAASPMSAGGGGEGGGGEVVAWRSRPLCCDMCGAWVHLGCARVDLLEQVPPRPWFHTPECRNNYIRLEAAAEQNPHASSHSPSSQLYILTPADHAAYGAMAARAAGGGGGGGGGGMPGRPRGPAGSVVPLLSQGFNADAIEGFGEPAREYDGGRYAAVLVAARQPVAAAAFNVWGADAQLCMLATATAARRRGHGAALVADLEGLLKRLGVRRLVVQARRVALPMWLGPRFGYSLVAPEAAEQLHAQLPVAYYDCALLEKWL</sequence>
<accession>A0A835T027</accession>
<dbReference type="InterPro" id="IPR016181">
    <property type="entry name" value="Acyl_CoA_acyltransferase"/>
</dbReference>
<dbReference type="InterPro" id="IPR056511">
    <property type="entry name" value="IDM1_C"/>
</dbReference>
<evidence type="ECO:0000313" key="6">
    <source>
        <dbReference type="Proteomes" id="UP000650467"/>
    </source>
</evidence>
<dbReference type="GO" id="GO:0016747">
    <property type="term" value="F:acyltransferase activity, transferring groups other than amino-acyl groups"/>
    <property type="evidence" value="ECO:0007669"/>
    <property type="project" value="InterPro"/>
</dbReference>
<organism evidence="5 6">
    <name type="scientific">Chlamydomonas incerta</name>
    <dbReference type="NCBI Taxonomy" id="51695"/>
    <lineage>
        <taxon>Eukaryota</taxon>
        <taxon>Viridiplantae</taxon>
        <taxon>Chlorophyta</taxon>
        <taxon>core chlorophytes</taxon>
        <taxon>Chlorophyceae</taxon>
        <taxon>CS clade</taxon>
        <taxon>Chlamydomonadales</taxon>
        <taxon>Chlamydomonadaceae</taxon>
        <taxon>Chlamydomonas</taxon>
    </lineage>
</organism>
<dbReference type="InterPro" id="IPR000182">
    <property type="entry name" value="GNAT_dom"/>
</dbReference>
<name>A0A835T027_CHLIN</name>
<keyword evidence="1" id="KW-0863">Zinc-finger</keyword>
<dbReference type="InterPro" id="IPR013083">
    <property type="entry name" value="Znf_RING/FYVE/PHD"/>
</dbReference>
<keyword evidence="1" id="KW-0479">Metal-binding</keyword>
<comment type="caution">
    <text evidence="5">The sequence shown here is derived from an EMBL/GenBank/DDBJ whole genome shotgun (WGS) entry which is preliminary data.</text>
</comment>
<dbReference type="SUPFAM" id="SSF57903">
    <property type="entry name" value="FYVE/PHD zinc finger"/>
    <property type="match status" value="1"/>
</dbReference>
<feature type="compositionally biased region" description="Low complexity" evidence="3">
    <location>
        <begin position="20"/>
        <end position="32"/>
    </location>
</feature>
<dbReference type="PROSITE" id="PS51186">
    <property type="entry name" value="GNAT"/>
    <property type="match status" value="1"/>
</dbReference>
<dbReference type="InterPro" id="IPR011011">
    <property type="entry name" value="Znf_FYVE_PHD"/>
</dbReference>
<evidence type="ECO:0000256" key="3">
    <source>
        <dbReference type="SAM" id="MobiDB-lite"/>
    </source>
</evidence>
<dbReference type="SUPFAM" id="SSF55729">
    <property type="entry name" value="Acyl-CoA N-acyltransferases (Nat)"/>
    <property type="match status" value="1"/>
</dbReference>
<gene>
    <name evidence="5" type="ORF">HXX76_007507</name>
</gene>
<evidence type="ECO:0000259" key="4">
    <source>
        <dbReference type="PROSITE" id="PS51186"/>
    </source>
</evidence>
<dbReference type="CDD" id="cd04301">
    <property type="entry name" value="NAT_SF"/>
    <property type="match status" value="1"/>
</dbReference>
<keyword evidence="6" id="KW-1185">Reference proteome</keyword>
<dbReference type="EMBL" id="JAEHOC010000016">
    <property type="protein sequence ID" value="KAG2434612.1"/>
    <property type="molecule type" value="Genomic_DNA"/>
</dbReference>
<dbReference type="Gene3D" id="3.40.630.30">
    <property type="match status" value="1"/>
</dbReference>
<dbReference type="OrthoDB" id="545004at2759"/>